<dbReference type="EMBL" id="JBEDUW010000005">
    <property type="protein sequence ID" value="KAK9928251.1"/>
    <property type="molecule type" value="Genomic_DNA"/>
</dbReference>
<proteinExistence type="predicted"/>
<evidence type="ECO:0000313" key="1">
    <source>
        <dbReference type="EMBL" id="KAK9928251.1"/>
    </source>
</evidence>
<keyword evidence="2" id="KW-1185">Reference proteome</keyword>
<gene>
    <name evidence="1" type="ORF">M0R45_025397</name>
</gene>
<organism evidence="1 2">
    <name type="scientific">Rubus argutus</name>
    <name type="common">Southern blackberry</name>
    <dbReference type="NCBI Taxonomy" id="59490"/>
    <lineage>
        <taxon>Eukaryota</taxon>
        <taxon>Viridiplantae</taxon>
        <taxon>Streptophyta</taxon>
        <taxon>Embryophyta</taxon>
        <taxon>Tracheophyta</taxon>
        <taxon>Spermatophyta</taxon>
        <taxon>Magnoliopsida</taxon>
        <taxon>eudicotyledons</taxon>
        <taxon>Gunneridae</taxon>
        <taxon>Pentapetalae</taxon>
        <taxon>rosids</taxon>
        <taxon>fabids</taxon>
        <taxon>Rosales</taxon>
        <taxon>Rosaceae</taxon>
        <taxon>Rosoideae</taxon>
        <taxon>Rosoideae incertae sedis</taxon>
        <taxon>Rubus</taxon>
    </lineage>
</organism>
<evidence type="ECO:0000313" key="2">
    <source>
        <dbReference type="Proteomes" id="UP001457282"/>
    </source>
</evidence>
<protein>
    <submittedName>
        <fullName evidence="1">Uncharacterized protein</fullName>
    </submittedName>
</protein>
<accession>A0AAW1WWD5</accession>
<dbReference type="Proteomes" id="UP001457282">
    <property type="component" value="Unassembled WGS sequence"/>
</dbReference>
<comment type="caution">
    <text evidence="1">The sequence shown here is derived from an EMBL/GenBank/DDBJ whole genome shotgun (WGS) entry which is preliminary data.</text>
</comment>
<dbReference type="AlphaFoldDB" id="A0AAW1WWD5"/>
<reference evidence="1 2" key="1">
    <citation type="journal article" date="2023" name="G3 (Bethesda)">
        <title>A chromosome-length genome assembly and annotation of blackberry (Rubus argutus, cv. 'Hillquist').</title>
        <authorList>
            <person name="Bruna T."/>
            <person name="Aryal R."/>
            <person name="Dudchenko O."/>
            <person name="Sargent D.J."/>
            <person name="Mead D."/>
            <person name="Buti M."/>
            <person name="Cavallini A."/>
            <person name="Hytonen T."/>
            <person name="Andres J."/>
            <person name="Pham M."/>
            <person name="Weisz D."/>
            <person name="Mascagni F."/>
            <person name="Usai G."/>
            <person name="Natali L."/>
            <person name="Bassil N."/>
            <person name="Fernandez G.E."/>
            <person name="Lomsadze A."/>
            <person name="Armour M."/>
            <person name="Olukolu B."/>
            <person name="Poorten T."/>
            <person name="Britton C."/>
            <person name="Davik J."/>
            <person name="Ashrafi H."/>
            <person name="Aiden E.L."/>
            <person name="Borodovsky M."/>
            <person name="Worthington M."/>
        </authorList>
    </citation>
    <scope>NUCLEOTIDE SEQUENCE [LARGE SCALE GENOMIC DNA]</scope>
    <source>
        <strain evidence="1">PI 553951</strain>
    </source>
</reference>
<name>A0AAW1WWD5_RUBAR</name>
<sequence>MPHGTVSSNTKQGWSFIGLDVSGHGVSLAQRCFPLLLCFYGERQMQLEQFWGNYWLSPWDHHLAISAKIEYGRVNLDTTGRRMHQCLLETLSHILTGGAIHAICSFVAPHNYNWGTTKQITVVEKERVSCS</sequence>